<keyword evidence="2 4" id="KW-0442">Lipid degradation</keyword>
<dbReference type="SUPFAM" id="SSF52151">
    <property type="entry name" value="FabD/lysophospholipase-like"/>
    <property type="match status" value="1"/>
</dbReference>
<gene>
    <name evidence="6" type="ORF">WCY31_05530</name>
</gene>
<comment type="caution">
    <text evidence="4">Lacks conserved residue(s) required for the propagation of feature annotation.</text>
</comment>
<dbReference type="EMBL" id="CP147920">
    <property type="protein sequence ID" value="XAU16170.1"/>
    <property type="molecule type" value="Genomic_DNA"/>
</dbReference>
<feature type="active site" description="Proton acceptor" evidence="4">
    <location>
        <position position="156"/>
    </location>
</feature>
<dbReference type="PANTHER" id="PTHR14226">
    <property type="entry name" value="NEUROPATHY TARGET ESTERASE/SWISS CHEESE D.MELANOGASTER"/>
    <property type="match status" value="1"/>
</dbReference>
<name>A0ABZ3HCA9_9BACT</name>
<feature type="short sequence motif" description="DGA/G" evidence="4">
    <location>
        <begin position="156"/>
        <end position="158"/>
    </location>
</feature>
<evidence type="ECO:0000256" key="3">
    <source>
        <dbReference type="ARBA" id="ARBA00023098"/>
    </source>
</evidence>
<evidence type="ECO:0000256" key="1">
    <source>
        <dbReference type="ARBA" id="ARBA00022801"/>
    </source>
</evidence>
<evidence type="ECO:0000259" key="5">
    <source>
        <dbReference type="PROSITE" id="PS51635"/>
    </source>
</evidence>
<sequence>MATEKAPKKISLALSGGGVRAVAHLGVVEVLQQQGYDIAAIAGSSGGALAGVLLCDGYTPREVLEIYRELRRIDLVRHFRQGGVFALKGIERLLSHHLTATHIEELRTPCIITATDLTAGTIRYFDRGPIAKLAAASSSLIPFFAPVSYEGMRLGDGGFMDNMPVRALKAQGVPILGINVNAILPQEPKNVMQTTYRALILMMAANVEASKHFADAYLEIQGCAEMNIFDTSKLDSAFDAGRREAEAALKKGLLDLA</sequence>
<evidence type="ECO:0000256" key="2">
    <source>
        <dbReference type="ARBA" id="ARBA00022963"/>
    </source>
</evidence>
<organism evidence="6 7">
    <name type="scientific">Sulfurimonas diazotrophicus</name>
    <dbReference type="NCBI Taxonomy" id="3131939"/>
    <lineage>
        <taxon>Bacteria</taxon>
        <taxon>Pseudomonadati</taxon>
        <taxon>Campylobacterota</taxon>
        <taxon>Epsilonproteobacteria</taxon>
        <taxon>Campylobacterales</taxon>
        <taxon>Sulfurimonadaceae</taxon>
        <taxon>Sulfurimonas</taxon>
    </lineage>
</organism>
<feature type="active site" description="Nucleophile" evidence="4">
    <location>
        <position position="45"/>
    </location>
</feature>
<dbReference type="PROSITE" id="PS51635">
    <property type="entry name" value="PNPLA"/>
    <property type="match status" value="1"/>
</dbReference>
<dbReference type="Gene3D" id="3.40.1090.10">
    <property type="entry name" value="Cytosolic phospholipase A2 catalytic domain"/>
    <property type="match status" value="2"/>
</dbReference>
<evidence type="ECO:0000313" key="6">
    <source>
        <dbReference type="EMBL" id="XAU16170.1"/>
    </source>
</evidence>
<protein>
    <submittedName>
        <fullName evidence="6">Patatin-like phospholipase family protein</fullName>
    </submittedName>
</protein>
<dbReference type="InterPro" id="IPR016035">
    <property type="entry name" value="Acyl_Trfase/lysoPLipase"/>
</dbReference>
<reference evidence="6 7" key="1">
    <citation type="submission" date="2024-03" db="EMBL/GenBank/DDBJ databases">
        <title>Sulfurimonas sp. HSL3-1.</title>
        <authorList>
            <person name="Wang S."/>
        </authorList>
    </citation>
    <scope>NUCLEOTIDE SEQUENCE [LARGE SCALE GENOMIC DNA]</scope>
    <source>
        <strain evidence="6 7">HSL3-1</strain>
    </source>
</reference>
<dbReference type="InterPro" id="IPR050301">
    <property type="entry name" value="NTE"/>
</dbReference>
<proteinExistence type="predicted"/>
<evidence type="ECO:0000256" key="4">
    <source>
        <dbReference type="PROSITE-ProRule" id="PRU01161"/>
    </source>
</evidence>
<dbReference type="PANTHER" id="PTHR14226:SF78">
    <property type="entry name" value="SLR0060 PROTEIN"/>
    <property type="match status" value="1"/>
</dbReference>
<dbReference type="Pfam" id="PF01734">
    <property type="entry name" value="Patatin"/>
    <property type="match status" value="1"/>
</dbReference>
<feature type="domain" description="PNPLA" evidence="5">
    <location>
        <begin position="12"/>
        <end position="169"/>
    </location>
</feature>
<dbReference type="Proteomes" id="UP001447842">
    <property type="component" value="Chromosome"/>
</dbReference>
<keyword evidence="3 4" id="KW-0443">Lipid metabolism</keyword>
<dbReference type="RefSeq" id="WP_345973562.1">
    <property type="nucleotide sequence ID" value="NZ_CP147920.1"/>
</dbReference>
<keyword evidence="1 4" id="KW-0378">Hydrolase</keyword>
<accession>A0ABZ3HCA9</accession>
<evidence type="ECO:0000313" key="7">
    <source>
        <dbReference type="Proteomes" id="UP001447842"/>
    </source>
</evidence>
<dbReference type="InterPro" id="IPR002641">
    <property type="entry name" value="PNPLA_dom"/>
</dbReference>
<feature type="short sequence motif" description="GXSXG" evidence="4">
    <location>
        <begin position="43"/>
        <end position="47"/>
    </location>
</feature>
<keyword evidence="7" id="KW-1185">Reference proteome</keyword>